<dbReference type="GeneID" id="35805731"/>
<sequence length="299" mass="34069">MDINFELYKIFYHTAKAKSFSAAADTLHVSQSAVSQSIKSLEEKLGSKLFFRKNREIKLTAEGEILFKHIEQAYNFIKTAEHKIYQTQNMERGEIRIGASDTVCKYFLIPYIEKFIKNYPNIKIQVINRTSSQIEEILKKGLIDFGIVTLPVQDSNKIHHEEFLTVKDIFVASDKFSMLKNQETDIKTLASYPLLMLDRGTSTRRNIDSYLSSKGIGIVPEIELESIDLLVEFAKIGLGIALVLKESVADELKKGTLFEVKLKEDITLRKLGIITMKNVPLSRASSEFIKLLRTHSNPM</sequence>
<dbReference type="InterPro" id="IPR005119">
    <property type="entry name" value="LysR_subst-bd"/>
</dbReference>
<dbReference type="PRINTS" id="PR00039">
    <property type="entry name" value="HTHLYSR"/>
</dbReference>
<evidence type="ECO:0000313" key="6">
    <source>
        <dbReference type="EMBL" id="PFH02965.1"/>
    </source>
</evidence>
<dbReference type="RefSeq" id="WP_003517615.1">
    <property type="nucleotide sequence ID" value="NZ_CP013828.1"/>
</dbReference>
<evidence type="ECO:0000256" key="2">
    <source>
        <dbReference type="ARBA" id="ARBA00023015"/>
    </source>
</evidence>
<proteinExistence type="inferred from homology"/>
<keyword evidence="2" id="KW-0805">Transcription regulation</keyword>
<protein>
    <submittedName>
        <fullName evidence="6">DNA-binding transcriptional LysR family regulator</fullName>
    </submittedName>
</protein>
<evidence type="ECO:0000256" key="4">
    <source>
        <dbReference type="ARBA" id="ARBA00023163"/>
    </source>
</evidence>
<keyword evidence="4" id="KW-0804">Transcription</keyword>
<dbReference type="InterPro" id="IPR000847">
    <property type="entry name" value="LysR_HTH_N"/>
</dbReference>
<dbReference type="AlphaFoldDB" id="A0AB36TJG3"/>
<dbReference type="PANTHER" id="PTHR30126">
    <property type="entry name" value="HTH-TYPE TRANSCRIPTIONAL REGULATOR"/>
    <property type="match status" value="1"/>
</dbReference>
<comment type="caution">
    <text evidence="6">The sequence shown here is derived from an EMBL/GenBank/DDBJ whole genome shotgun (WGS) entry which is preliminary data.</text>
</comment>
<dbReference type="SUPFAM" id="SSF46785">
    <property type="entry name" value="Winged helix' DNA-binding domain"/>
    <property type="match status" value="1"/>
</dbReference>
<keyword evidence="3 6" id="KW-0238">DNA-binding</keyword>
<dbReference type="InterPro" id="IPR036388">
    <property type="entry name" value="WH-like_DNA-bd_sf"/>
</dbReference>
<dbReference type="Gene3D" id="3.40.190.290">
    <property type="match status" value="1"/>
</dbReference>
<dbReference type="Gene3D" id="1.10.10.10">
    <property type="entry name" value="Winged helix-like DNA-binding domain superfamily/Winged helix DNA-binding domain"/>
    <property type="match status" value="1"/>
</dbReference>
<evidence type="ECO:0000259" key="5">
    <source>
        <dbReference type="PROSITE" id="PS50931"/>
    </source>
</evidence>
<evidence type="ECO:0000313" key="7">
    <source>
        <dbReference type="Proteomes" id="UP000223596"/>
    </source>
</evidence>
<comment type="similarity">
    <text evidence="1">Belongs to the LysR transcriptional regulatory family.</text>
</comment>
<dbReference type="GO" id="GO:0003700">
    <property type="term" value="F:DNA-binding transcription factor activity"/>
    <property type="evidence" value="ECO:0007669"/>
    <property type="project" value="InterPro"/>
</dbReference>
<evidence type="ECO:0000256" key="1">
    <source>
        <dbReference type="ARBA" id="ARBA00009437"/>
    </source>
</evidence>
<dbReference type="EMBL" id="PDBW01000001">
    <property type="protein sequence ID" value="PFH02965.1"/>
    <property type="molecule type" value="Genomic_DNA"/>
</dbReference>
<dbReference type="InterPro" id="IPR036390">
    <property type="entry name" value="WH_DNA-bd_sf"/>
</dbReference>
<dbReference type="Pfam" id="PF03466">
    <property type="entry name" value="LysR_substrate"/>
    <property type="match status" value="1"/>
</dbReference>
<reference evidence="6 7" key="1">
    <citation type="submission" date="2017-09" db="EMBL/GenBank/DDBJ databases">
        <title>Evaluation of Pacific Biosciences Sequencing Technology to Finishing C. thermocellum Genome Sequences.</title>
        <authorList>
            <person name="Brown S."/>
        </authorList>
    </citation>
    <scope>NUCLEOTIDE SEQUENCE [LARGE SCALE GENOMIC DNA]</scope>
    <source>
        <strain evidence="6 7">AD2</strain>
    </source>
</reference>
<dbReference type="Pfam" id="PF00126">
    <property type="entry name" value="HTH_1"/>
    <property type="match status" value="1"/>
</dbReference>
<dbReference type="PANTHER" id="PTHR30126:SF64">
    <property type="entry name" value="HTH-TYPE TRANSCRIPTIONAL REGULATOR CITR"/>
    <property type="match status" value="1"/>
</dbReference>
<accession>A0AB36TJG3</accession>
<dbReference type="CDD" id="cd05466">
    <property type="entry name" value="PBP2_LTTR_substrate"/>
    <property type="match status" value="1"/>
</dbReference>
<gene>
    <name evidence="6" type="ORF">M972_111759</name>
</gene>
<evidence type="ECO:0000256" key="3">
    <source>
        <dbReference type="ARBA" id="ARBA00023125"/>
    </source>
</evidence>
<dbReference type="PROSITE" id="PS50931">
    <property type="entry name" value="HTH_LYSR"/>
    <property type="match status" value="1"/>
</dbReference>
<organism evidence="6 7">
    <name type="scientific">Acetivibrio thermocellus AD2</name>
    <dbReference type="NCBI Taxonomy" id="1138384"/>
    <lineage>
        <taxon>Bacteria</taxon>
        <taxon>Bacillati</taxon>
        <taxon>Bacillota</taxon>
        <taxon>Clostridia</taxon>
        <taxon>Eubacteriales</taxon>
        <taxon>Oscillospiraceae</taxon>
        <taxon>Acetivibrio</taxon>
    </lineage>
</organism>
<name>A0AB36TJG3_ACETH</name>
<feature type="domain" description="HTH lysR-type" evidence="5">
    <location>
        <begin position="3"/>
        <end position="60"/>
    </location>
</feature>
<dbReference type="FunFam" id="1.10.10.10:FF:000001">
    <property type="entry name" value="LysR family transcriptional regulator"/>
    <property type="match status" value="1"/>
</dbReference>
<dbReference type="SUPFAM" id="SSF53850">
    <property type="entry name" value="Periplasmic binding protein-like II"/>
    <property type="match status" value="1"/>
</dbReference>
<dbReference type="Proteomes" id="UP000223596">
    <property type="component" value="Unassembled WGS sequence"/>
</dbReference>
<dbReference type="GO" id="GO:0000976">
    <property type="term" value="F:transcription cis-regulatory region binding"/>
    <property type="evidence" value="ECO:0007669"/>
    <property type="project" value="TreeGrafter"/>
</dbReference>